<keyword evidence="2 6" id="KW-0812">Transmembrane</keyword>
<evidence type="ECO:0000256" key="2">
    <source>
        <dbReference type="ARBA" id="ARBA00022692"/>
    </source>
</evidence>
<evidence type="ECO:0000313" key="9">
    <source>
        <dbReference type="Proteomes" id="UP001611075"/>
    </source>
</evidence>
<dbReference type="InterPro" id="IPR049453">
    <property type="entry name" value="Memb_transporter_dom"/>
</dbReference>
<feature type="transmembrane region" description="Helical" evidence="6">
    <location>
        <begin position="79"/>
        <end position="100"/>
    </location>
</feature>
<evidence type="ECO:0000313" key="8">
    <source>
        <dbReference type="EMBL" id="MFI0794377.1"/>
    </source>
</evidence>
<evidence type="ECO:0000256" key="6">
    <source>
        <dbReference type="SAM" id="Phobius"/>
    </source>
</evidence>
<keyword evidence="3 6" id="KW-1133">Transmembrane helix</keyword>
<feature type="domain" description="Integral membrane bound transporter" evidence="7">
    <location>
        <begin position="43"/>
        <end position="164"/>
    </location>
</feature>
<gene>
    <name evidence="8" type="ORF">ACH4OY_17095</name>
</gene>
<dbReference type="EMBL" id="JBIRPU010000011">
    <property type="protein sequence ID" value="MFI0794377.1"/>
    <property type="molecule type" value="Genomic_DNA"/>
</dbReference>
<dbReference type="RefSeq" id="WP_396680642.1">
    <property type="nucleotide sequence ID" value="NZ_JBIRPU010000011.1"/>
</dbReference>
<sequence>MNWSRGRVRAAANWARDWARAAVGRLRRNWVAVVEAALAATVAWFVASRLIGHPDPFFAPTAALVVLGEARGRRIRQTIEIVLGVAAGVLVAELVVQALGPGSGTLLAVLVLTIGLMVTIGASSTLVVQAAISALYLVAVAAPKGDLAPFRFVDALVGGAVALAASQLAVGRNPLAPLVAEARRTFADLAEVLTRIDEALERCDEAAARAALERARQVDGCVERLRTAVQACGETLRLGVRRRRHLGRVRDVEATARQLDYAARNIRVLARAGVTLARLHEATPPEVGAAIRALAEGVRAAGAALATDLAGRQEAARHAEQAETAALEAVRHAAQLLGANPPLPMVMIVGQIRATAIDLLRGVDGEDSSVLTRVDKALSPPAPAPPRTRTPHPAPALRSRSVDQEVDAVGDLGR</sequence>
<reference evidence="8 9" key="1">
    <citation type="submission" date="2024-10" db="EMBL/GenBank/DDBJ databases">
        <title>The Natural Products Discovery Center: Release of the First 8490 Sequenced Strains for Exploring Actinobacteria Biosynthetic Diversity.</title>
        <authorList>
            <person name="Kalkreuter E."/>
            <person name="Kautsar S.A."/>
            <person name="Yang D."/>
            <person name="Bader C.D."/>
            <person name="Teijaro C.N."/>
            <person name="Fluegel L."/>
            <person name="Davis C.M."/>
            <person name="Simpson J.R."/>
            <person name="Lauterbach L."/>
            <person name="Steele A.D."/>
            <person name="Gui C."/>
            <person name="Meng S."/>
            <person name="Li G."/>
            <person name="Viehrig K."/>
            <person name="Ye F."/>
            <person name="Su P."/>
            <person name="Kiefer A.F."/>
            <person name="Nichols A."/>
            <person name="Cepeda A.J."/>
            <person name="Yan W."/>
            <person name="Fan B."/>
            <person name="Jiang Y."/>
            <person name="Adhikari A."/>
            <person name="Zheng C.-J."/>
            <person name="Schuster L."/>
            <person name="Cowan T.M."/>
            <person name="Smanski M.J."/>
            <person name="Chevrette M.G."/>
            <person name="De Carvalho L.P.S."/>
            <person name="Shen B."/>
        </authorList>
    </citation>
    <scope>NUCLEOTIDE SEQUENCE [LARGE SCALE GENOMIC DNA]</scope>
    <source>
        <strain evidence="8 9">NPDC021253</strain>
    </source>
</reference>
<comment type="caution">
    <text evidence="8">The sequence shown here is derived from an EMBL/GenBank/DDBJ whole genome shotgun (WGS) entry which is preliminary data.</text>
</comment>
<evidence type="ECO:0000256" key="4">
    <source>
        <dbReference type="ARBA" id="ARBA00023136"/>
    </source>
</evidence>
<dbReference type="Pfam" id="PF13515">
    <property type="entry name" value="FUSC_2"/>
    <property type="match status" value="1"/>
</dbReference>
<name>A0ABW7SQ94_9ACTN</name>
<protein>
    <submittedName>
        <fullName evidence="8">Aromatic acid exporter family protein</fullName>
    </submittedName>
</protein>
<evidence type="ECO:0000256" key="3">
    <source>
        <dbReference type="ARBA" id="ARBA00022989"/>
    </source>
</evidence>
<evidence type="ECO:0000256" key="5">
    <source>
        <dbReference type="SAM" id="MobiDB-lite"/>
    </source>
</evidence>
<feature type="compositionally biased region" description="Pro residues" evidence="5">
    <location>
        <begin position="380"/>
        <end position="394"/>
    </location>
</feature>
<feature type="region of interest" description="Disordered" evidence="5">
    <location>
        <begin position="373"/>
        <end position="414"/>
    </location>
</feature>
<feature type="transmembrane region" description="Helical" evidence="6">
    <location>
        <begin position="30"/>
        <end position="51"/>
    </location>
</feature>
<accession>A0ABW7SQ94</accession>
<proteinExistence type="predicted"/>
<keyword evidence="4 6" id="KW-0472">Membrane</keyword>
<evidence type="ECO:0000256" key="1">
    <source>
        <dbReference type="ARBA" id="ARBA00004141"/>
    </source>
</evidence>
<comment type="subcellular location">
    <subcellularLocation>
        <location evidence="1">Membrane</location>
        <topology evidence="1">Multi-pass membrane protein</topology>
    </subcellularLocation>
</comment>
<evidence type="ECO:0000259" key="7">
    <source>
        <dbReference type="Pfam" id="PF13515"/>
    </source>
</evidence>
<keyword evidence="9" id="KW-1185">Reference proteome</keyword>
<feature type="transmembrane region" description="Helical" evidence="6">
    <location>
        <begin position="106"/>
        <end position="138"/>
    </location>
</feature>
<organism evidence="8 9">
    <name type="scientific">Micromonospora rubida</name>
    <dbReference type="NCBI Taxonomy" id="2697657"/>
    <lineage>
        <taxon>Bacteria</taxon>
        <taxon>Bacillati</taxon>
        <taxon>Actinomycetota</taxon>
        <taxon>Actinomycetes</taxon>
        <taxon>Micromonosporales</taxon>
        <taxon>Micromonosporaceae</taxon>
        <taxon>Micromonospora</taxon>
    </lineage>
</organism>
<dbReference type="Proteomes" id="UP001611075">
    <property type="component" value="Unassembled WGS sequence"/>
</dbReference>